<accession>A0A8J6CJX9</accession>
<sequence length="377" mass="39089">MAGWRPLARAGRARVVCGAALASIACMLGASWRISTRGVARCVGGSHGVDDRALVDLDGLAPDAPRWQSGAGVLLFAYAESAQALASRLEAATASARRMKALSPRLRVALATNGEPVRGVFDHIVAIEQRHVLDGGDPAAGKASESSAPTFRPVESQALTRIYYLARSPFALTLALEGTAIACAGGVDAALHALLDSAAEGEGQFDVAVSTQMQTESSHASTVLLIRANAATRALLRDWFVEHLNSGPTADPAPALARALARALAAGSLRRAALSSSFVAQVRHAPPWPRDSDGASSADAILGTVSFIHGAGRAFAPRAELDRLCERVTMGGAEPRALIAREQALGAPLDEAIAVVPFGAPARGVPSARGFIVHDWV</sequence>
<dbReference type="Proteomes" id="UP000751190">
    <property type="component" value="Unassembled WGS sequence"/>
</dbReference>
<comment type="caution">
    <text evidence="1">The sequence shown here is derived from an EMBL/GenBank/DDBJ whole genome shotgun (WGS) entry which is preliminary data.</text>
</comment>
<gene>
    <name evidence="1" type="ORF">KFE25_008874</name>
</gene>
<evidence type="ECO:0000313" key="2">
    <source>
        <dbReference type="Proteomes" id="UP000751190"/>
    </source>
</evidence>
<reference evidence="1" key="1">
    <citation type="submission" date="2021-05" db="EMBL/GenBank/DDBJ databases">
        <title>The genome of the haptophyte Pavlova lutheri (Diacronema luteri, Pavlovales) - a model for lipid biosynthesis in eukaryotic algae.</title>
        <authorList>
            <person name="Hulatt C.J."/>
            <person name="Posewitz M.C."/>
        </authorList>
    </citation>
    <scope>NUCLEOTIDE SEQUENCE</scope>
    <source>
        <strain evidence="1">NIVA-4/92</strain>
    </source>
</reference>
<proteinExistence type="predicted"/>
<protein>
    <submittedName>
        <fullName evidence="1">Uncharacterized protein</fullName>
    </submittedName>
</protein>
<dbReference type="AlphaFoldDB" id="A0A8J6CJX9"/>
<dbReference type="EMBL" id="JAGTXO010000001">
    <property type="protein sequence ID" value="KAG8470453.1"/>
    <property type="molecule type" value="Genomic_DNA"/>
</dbReference>
<keyword evidence="2" id="KW-1185">Reference proteome</keyword>
<dbReference type="PROSITE" id="PS51257">
    <property type="entry name" value="PROKAR_LIPOPROTEIN"/>
    <property type="match status" value="1"/>
</dbReference>
<evidence type="ECO:0000313" key="1">
    <source>
        <dbReference type="EMBL" id="KAG8470453.1"/>
    </source>
</evidence>
<name>A0A8J6CJX9_DIALT</name>
<organism evidence="1 2">
    <name type="scientific">Diacronema lutheri</name>
    <name type="common">Unicellular marine alga</name>
    <name type="synonym">Monochrysis lutheri</name>
    <dbReference type="NCBI Taxonomy" id="2081491"/>
    <lineage>
        <taxon>Eukaryota</taxon>
        <taxon>Haptista</taxon>
        <taxon>Haptophyta</taxon>
        <taxon>Pavlovophyceae</taxon>
        <taxon>Pavlovales</taxon>
        <taxon>Pavlovaceae</taxon>
        <taxon>Diacronema</taxon>
    </lineage>
</organism>
<dbReference type="OrthoDB" id="10533400at2759"/>